<name>A0A813IW68_POLGL</name>
<protein>
    <submittedName>
        <fullName evidence="2">Uncharacterized protein</fullName>
    </submittedName>
</protein>
<feature type="region of interest" description="Disordered" evidence="1">
    <location>
        <begin position="1"/>
        <end position="73"/>
    </location>
</feature>
<evidence type="ECO:0000256" key="1">
    <source>
        <dbReference type="SAM" id="MobiDB-lite"/>
    </source>
</evidence>
<gene>
    <name evidence="2" type="ORF">PGLA2088_LOCUS13619</name>
</gene>
<dbReference type="EMBL" id="CAJNNW010016337">
    <property type="protein sequence ID" value="CAE8658890.1"/>
    <property type="molecule type" value="Genomic_DNA"/>
</dbReference>
<evidence type="ECO:0000313" key="2">
    <source>
        <dbReference type="EMBL" id="CAE8658890.1"/>
    </source>
</evidence>
<evidence type="ECO:0000313" key="3">
    <source>
        <dbReference type="Proteomes" id="UP000626109"/>
    </source>
</evidence>
<feature type="compositionally biased region" description="Low complexity" evidence="1">
    <location>
        <begin position="1"/>
        <end position="13"/>
    </location>
</feature>
<proteinExistence type="predicted"/>
<feature type="non-terminal residue" evidence="2">
    <location>
        <position position="73"/>
    </location>
</feature>
<feature type="compositionally biased region" description="Polar residues" evidence="1">
    <location>
        <begin position="38"/>
        <end position="50"/>
    </location>
</feature>
<comment type="caution">
    <text evidence="2">The sequence shown here is derived from an EMBL/GenBank/DDBJ whole genome shotgun (WGS) entry which is preliminary data.</text>
</comment>
<feature type="non-terminal residue" evidence="2">
    <location>
        <position position="1"/>
    </location>
</feature>
<reference evidence="2" key="1">
    <citation type="submission" date="2021-02" db="EMBL/GenBank/DDBJ databases">
        <authorList>
            <person name="Dougan E. K."/>
            <person name="Rhodes N."/>
            <person name="Thang M."/>
            <person name="Chan C."/>
        </authorList>
    </citation>
    <scope>NUCLEOTIDE SEQUENCE</scope>
</reference>
<dbReference type="Proteomes" id="UP000626109">
    <property type="component" value="Unassembled WGS sequence"/>
</dbReference>
<sequence>SDDPSPKASSNRSSESRSKDAREHASSFGNPLPDSHRTNNQSNTFNSSDRSIGPGDSFHLSRLLRPLPESPTP</sequence>
<dbReference type="AlphaFoldDB" id="A0A813IW68"/>
<accession>A0A813IW68</accession>
<organism evidence="2 3">
    <name type="scientific">Polarella glacialis</name>
    <name type="common">Dinoflagellate</name>
    <dbReference type="NCBI Taxonomy" id="89957"/>
    <lineage>
        <taxon>Eukaryota</taxon>
        <taxon>Sar</taxon>
        <taxon>Alveolata</taxon>
        <taxon>Dinophyceae</taxon>
        <taxon>Suessiales</taxon>
        <taxon>Suessiaceae</taxon>
        <taxon>Polarella</taxon>
    </lineage>
</organism>
<feature type="compositionally biased region" description="Basic and acidic residues" evidence="1">
    <location>
        <begin position="14"/>
        <end position="25"/>
    </location>
</feature>